<dbReference type="EMBL" id="AAGUYM010000057">
    <property type="protein sequence ID" value="EBS2696178.1"/>
    <property type="molecule type" value="Genomic_DNA"/>
</dbReference>
<evidence type="ECO:0000313" key="1">
    <source>
        <dbReference type="EMBL" id="EBS2696178.1"/>
    </source>
</evidence>
<dbReference type="GO" id="GO:0046718">
    <property type="term" value="P:symbiont entry into host cell"/>
    <property type="evidence" value="ECO:0007669"/>
    <property type="project" value="InterPro"/>
</dbReference>
<dbReference type="InterPro" id="IPR006487">
    <property type="entry name" value="Phage_lambda_L"/>
</dbReference>
<protein>
    <submittedName>
        <fullName evidence="1">Uncharacterized protein</fullName>
    </submittedName>
</protein>
<reference evidence="1" key="1">
    <citation type="submission" date="2018-07" db="EMBL/GenBank/DDBJ databases">
        <authorList>
            <person name="Ashton P.M."/>
            <person name="Dallman T."/>
            <person name="Nair S."/>
            <person name="De Pinna E."/>
            <person name="Peters T."/>
            <person name="Grant K."/>
        </authorList>
    </citation>
    <scope>NUCLEOTIDE SEQUENCE [LARGE SCALE GENOMIC DNA]</scope>
    <source>
        <strain evidence="1">436933</strain>
    </source>
</reference>
<dbReference type="GO" id="GO:0030430">
    <property type="term" value="C:host cell cytoplasm"/>
    <property type="evidence" value="ECO:0007669"/>
    <property type="project" value="InterPro"/>
</dbReference>
<dbReference type="Pfam" id="PF05100">
    <property type="entry name" value="Phage_tail_L"/>
    <property type="match status" value="1"/>
</dbReference>
<organism evidence="1">
    <name type="scientific">Salmonella newport</name>
    <dbReference type="NCBI Taxonomy" id="108619"/>
    <lineage>
        <taxon>Bacteria</taxon>
        <taxon>Pseudomonadati</taxon>
        <taxon>Pseudomonadota</taxon>
        <taxon>Gammaproteobacteria</taxon>
        <taxon>Enterobacterales</taxon>
        <taxon>Enterobacteriaceae</taxon>
        <taxon>Salmonella</taxon>
    </lineage>
</organism>
<accession>A0A5U9KY53</accession>
<dbReference type="AlphaFoldDB" id="A0A5U9KY53"/>
<proteinExistence type="predicted"/>
<dbReference type="Proteomes" id="UP000839726">
    <property type="component" value="Unassembled WGS sequence"/>
</dbReference>
<name>A0A5U9KY53_SALNE</name>
<comment type="caution">
    <text evidence="1">The sequence shown here is derived from an EMBL/GenBank/DDBJ whole genome shotgun (WGS) entry which is preliminary data.</text>
</comment>
<sequence>MGRQYLSYPIEGSGFEMKGKEANNRPTVEVSNLSGLVTGEKFKLSLFF</sequence>
<dbReference type="GO" id="GO:0051536">
    <property type="term" value="F:iron-sulfur cluster binding"/>
    <property type="evidence" value="ECO:0007669"/>
    <property type="project" value="InterPro"/>
</dbReference>
<gene>
    <name evidence="1" type="ORF">DRY71_26290</name>
</gene>